<keyword evidence="4 5" id="KW-0408">Iron</keyword>
<comment type="similarity">
    <text evidence="2 6">Belongs to the cytochrome P450 family.</text>
</comment>
<evidence type="ECO:0000313" key="9">
    <source>
        <dbReference type="EMBL" id="KAF2195514.1"/>
    </source>
</evidence>
<keyword evidence="8" id="KW-1133">Transmembrane helix</keyword>
<keyword evidence="5 6" id="KW-0349">Heme</keyword>
<dbReference type="PRINTS" id="PR00385">
    <property type="entry name" value="P450"/>
</dbReference>
<keyword evidence="10" id="KW-1185">Reference proteome</keyword>
<dbReference type="SUPFAM" id="SSF48264">
    <property type="entry name" value="Cytochrome P450"/>
    <property type="match status" value="1"/>
</dbReference>
<feature type="transmembrane region" description="Helical" evidence="8">
    <location>
        <begin position="34"/>
        <end position="59"/>
    </location>
</feature>
<name>A0A6A6EVC2_9PEZI</name>
<dbReference type="GO" id="GO:0004497">
    <property type="term" value="F:monooxygenase activity"/>
    <property type="evidence" value="ECO:0007669"/>
    <property type="project" value="UniProtKB-KW"/>
</dbReference>
<dbReference type="AlphaFoldDB" id="A0A6A6EVC2"/>
<dbReference type="InterPro" id="IPR002401">
    <property type="entry name" value="Cyt_P450_E_grp-I"/>
</dbReference>
<evidence type="ECO:0000256" key="8">
    <source>
        <dbReference type="SAM" id="Phobius"/>
    </source>
</evidence>
<feature type="region of interest" description="Disordered" evidence="7">
    <location>
        <begin position="505"/>
        <end position="524"/>
    </location>
</feature>
<gene>
    <name evidence="9" type="ORF">K469DRAFT_649553</name>
</gene>
<sequence>MTSFLALSAIIVAVYLVHNYRSLARNIAAAKSSGLPIIILPWNVYSMLWLATYPIWLPLLRNLIPSSWRGLWFELLDPEWAYRLGYRPFADIGGDVFLTASPSRIQAFVADAEVITQITTRRNDFPKPLDMYTRLDIYGKNVVSTEGSTWRMHRKLTAPSFGDKNNELVFVESIHHAQSLLELWTGPDGRGNRTVENPAADTMRFALYVISRAGFDVRVVWPHEEKEKLTGAPAGADALLVGATPPPGHKMSYREALSELLENIMWTQVAPPPYLAKSPFKIHRTVGTAVIEWGKYMEELYKAKMEDVASGRNTEGMDLFGSLIKGSGIMGNTSDVSKKEASLQKSDLLGNAFVIMLAGHETTANALHFSLIFLAMHWKSQKRLQEDLDKTLQGKLMKDWTYEEEFPRLFNGMAAAVMNETLRLLQPIINIPKSTAPDRPQPITIGDQHMVIPGGVYISLSCAVHRNPKYWPSESDYRGTDGLNDVDRFRPERWLVDAKDASTSAAENTNFDDEDLRGPSGADTSAHLFKPVKGSYIPFSDGYRSCIGRRFAQVEILAVFAVIFQKYSVELAVDEWASDAEIKKMPKGGKERKEVWQKAADRTDHLLRETMSSIITLQLRDNHIPLRFVRRGEERFVFE</sequence>
<keyword evidence="3 5" id="KW-0479">Metal-binding</keyword>
<keyword evidence="8" id="KW-0812">Transmembrane</keyword>
<dbReference type="Pfam" id="PF00067">
    <property type="entry name" value="p450"/>
    <property type="match status" value="1"/>
</dbReference>
<evidence type="ECO:0000256" key="5">
    <source>
        <dbReference type="PIRSR" id="PIRSR602401-1"/>
    </source>
</evidence>
<reference evidence="9" key="1">
    <citation type="journal article" date="2020" name="Stud. Mycol.">
        <title>101 Dothideomycetes genomes: a test case for predicting lifestyles and emergence of pathogens.</title>
        <authorList>
            <person name="Haridas S."/>
            <person name="Albert R."/>
            <person name="Binder M."/>
            <person name="Bloem J."/>
            <person name="Labutti K."/>
            <person name="Salamov A."/>
            <person name="Andreopoulos B."/>
            <person name="Baker S."/>
            <person name="Barry K."/>
            <person name="Bills G."/>
            <person name="Bluhm B."/>
            <person name="Cannon C."/>
            <person name="Castanera R."/>
            <person name="Culley D."/>
            <person name="Daum C."/>
            <person name="Ezra D."/>
            <person name="Gonzalez J."/>
            <person name="Henrissat B."/>
            <person name="Kuo A."/>
            <person name="Liang C."/>
            <person name="Lipzen A."/>
            <person name="Lutzoni F."/>
            <person name="Magnuson J."/>
            <person name="Mondo S."/>
            <person name="Nolan M."/>
            <person name="Ohm R."/>
            <person name="Pangilinan J."/>
            <person name="Park H.-J."/>
            <person name="Ramirez L."/>
            <person name="Alfaro M."/>
            <person name="Sun H."/>
            <person name="Tritt A."/>
            <person name="Yoshinaga Y."/>
            <person name="Zwiers L.-H."/>
            <person name="Turgeon B."/>
            <person name="Goodwin S."/>
            <person name="Spatafora J."/>
            <person name="Crous P."/>
            <person name="Grigoriev I."/>
        </authorList>
    </citation>
    <scope>NUCLEOTIDE SEQUENCE</scope>
    <source>
        <strain evidence="9">CBS 207.26</strain>
    </source>
</reference>
<evidence type="ECO:0000256" key="7">
    <source>
        <dbReference type="SAM" id="MobiDB-lite"/>
    </source>
</evidence>
<dbReference type="EMBL" id="ML994610">
    <property type="protein sequence ID" value="KAF2195514.1"/>
    <property type="molecule type" value="Genomic_DNA"/>
</dbReference>
<organism evidence="9 10">
    <name type="scientific">Zopfia rhizophila CBS 207.26</name>
    <dbReference type="NCBI Taxonomy" id="1314779"/>
    <lineage>
        <taxon>Eukaryota</taxon>
        <taxon>Fungi</taxon>
        <taxon>Dikarya</taxon>
        <taxon>Ascomycota</taxon>
        <taxon>Pezizomycotina</taxon>
        <taxon>Dothideomycetes</taxon>
        <taxon>Dothideomycetes incertae sedis</taxon>
        <taxon>Zopfiaceae</taxon>
        <taxon>Zopfia</taxon>
    </lineage>
</organism>
<dbReference type="CDD" id="cd11070">
    <property type="entry name" value="CYP56-like"/>
    <property type="match status" value="1"/>
</dbReference>
<proteinExistence type="inferred from homology"/>
<dbReference type="OrthoDB" id="1470350at2759"/>
<dbReference type="InterPro" id="IPR050121">
    <property type="entry name" value="Cytochrome_P450_monoxygenase"/>
</dbReference>
<dbReference type="GO" id="GO:0016705">
    <property type="term" value="F:oxidoreductase activity, acting on paired donors, with incorporation or reduction of molecular oxygen"/>
    <property type="evidence" value="ECO:0007669"/>
    <property type="project" value="InterPro"/>
</dbReference>
<dbReference type="PROSITE" id="PS00086">
    <property type="entry name" value="CYTOCHROME_P450"/>
    <property type="match status" value="1"/>
</dbReference>
<dbReference type="PRINTS" id="PR00463">
    <property type="entry name" value="EP450I"/>
</dbReference>
<dbReference type="PANTHER" id="PTHR24305">
    <property type="entry name" value="CYTOCHROME P450"/>
    <property type="match status" value="1"/>
</dbReference>
<dbReference type="InterPro" id="IPR017972">
    <property type="entry name" value="Cyt_P450_CS"/>
</dbReference>
<comment type="cofactor">
    <cofactor evidence="1 5">
        <name>heme</name>
        <dbReference type="ChEBI" id="CHEBI:30413"/>
    </cofactor>
</comment>
<evidence type="ECO:0000256" key="2">
    <source>
        <dbReference type="ARBA" id="ARBA00010617"/>
    </source>
</evidence>
<dbReference type="Proteomes" id="UP000800200">
    <property type="component" value="Unassembled WGS sequence"/>
</dbReference>
<dbReference type="GO" id="GO:0005506">
    <property type="term" value="F:iron ion binding"/>
    <property type="evidence" value="ECO:0007669"/>
    <property type="project" value="InterPro"/>
</dbReference>
<evidence type="ECO:0000313" key="10">
    <source>
        <dbReference type="Proteomes" id="UP000800200"/>
    </source>
</evidence>
<dbReference type="InterPro" id="IPR036396">
    <property type="entry name" value="Cyt_P450_sf"/>
</dbReference>
<keyword evidence="8" id="KW-0472">Membrane</keyword>
<evidence type="ECO:0000256" key="6">
    <source>
        <dbReference type="RuleBase" id="RU000461"/>
    </source>
</evidence>
<dbReference type="GO" id="GO:0020037">
    <property type="term" value="F:heme binding"/>
    <property type="evidence" value="ECO:0007669"/>
    <property type="project" value="InterPro"/>
</dbReference>
<protein>
    <submittedName>
        <fullName evidence="9">Cytochrome P450 monooxygenase-like protein</fullName>
    </submittedName>
</protein>
<evidence type="ECO:0000256" key="3">
    <source>
        <dbReference type="ARBA" id="ARBA00022723"/>
    </source>
</evidence>
<dbReference type="InterPro" id="IPR001128">
    <property type="entry name" value="Cyt_P450"/>
</dbReference>
<dbReference type="PANTHER" id="PTHR24305:SF166">
    <property type="entry name" value="CYTOCHROME P450 12A4, MITOCHONDRIAL-RELATED"/>
    <property type="match status" value="1"/>
</dbReference>
<evidence type="ECO:0000256" key="4">
    <source>
        <dbReference type="ARBA" id="ARBA00023004"/>
    </source>
</evidence>
<dbReference type="Gene3D" id="1.10.630.10">
    <property type="entry name" value="Cytochrome P450"/>
    <property type="match status" value="1"/>
</dbReference>
<accession>A0A6A6EVC2</accession>
<keyword evidence="6 9" id="KW-0503">Monooxygenase</keyword>
<keyword evidence="6" id="KW-0560">Oxidoreductase</keyword>
<evidence type="ECO:0000256" key="1">
    <source>
        <dbReference type="ARBA" id="ARBA00001971"/>
    </source>
</evidence>
<feature type="binding site" description="axial binding residue" evidence="5">
    <location>
        <position position="546"/>
    </location>
    <ligand>
        <name>heme</name>
        <dbReference type="ChEBI" id="CHEBI:30413"/>
    </ligand>
    <ligandPart>
        <name>Fe</name>
        <dbReference type="ChEBI" id="CHEBI:18248"/>
    </ligandPart>
</feature>